<accession>A0AAV8GUF0</accession>
<dbReference type="GO" id="GO:0016567">
    <property type="term" value="P:protein ubiquitination"/>
    <property type="evidence" value="ECO:0007669"/>
    <property type="project" value="InterPro"/>
</dbReference>
<evidence type="ECO:0000313" key="7">
    <source>
        <dbReference type="Proteomes" id="UP001140206"/>
    </source>
</evidence>
<dbReference type="InterPro" id="IPR045005">
    <property type="entry name" value="BPM1-6"/>
</dbReference>
<evidence type="ECO:0000256" key="2">
    <source>
        <dbReference type="ARBA" id="ARBA00010846"/>
    </source>
</evidence>
<evidence type="ECO:0000259" key="3">
    <source>
        <dbReference type="PROSITE" id="PS50097"/>
    </source>
</evidence>
<comment type="caution">
    <text evidence="6">The sequence shown here is derived from an EMBL/GenBank/DDBJ whole genome shotgun (WGS) entry which is preliminary data.</text>
</comment>
<gene>
    <name evidence="6" type="ORF">LUZ62_021775</name>
    <name evidence="5" type="ORF">LUZ62_040922</name>
</gene>
<organism evidence="6 7">
    <name type="scientific">Rhynchospora pubera</name>
    <dbReference type="NCBI Taxonomy" id="906938"/>
    <lineage>
        <taxon>Eukaryota</taxon>
        <taxon>Viridiplantae</taxon>
        <taxon>Streptophyta</taxon>
        <taxon>Embryophyta</taxon>
        <taxon>Tracheophyta</taxon>
        <taxon>Spermatophyta</taxon>
        <taxon>Magnoliopsida</taxon>
        <taxon>Liliopsida</taxon>
        <taxon>Poales</taxon>
        <taxon>Cyperaceae</taxon>
        <taxon>Cyperoideae</taxon>
        <taxon>Rhynchosporeae</taxon>
        <taxon>Rhynchospora</taxon>
    </lineage>
</organism>
<dbReference type="SUPFAM" id="SSF49599">
    <property type="entry name" value="TRAF domain-like"/>
    <property type="match status" value="1"/>
</dbReference>
<dbReference type="Proteomes" id="UP001140206">
    <property type="component" value="Chromosome 2"/>
</dbReference>
<dbReference type="InterPro" id="IPR056423">
    <property type="entry name" value="BACK_BPM_SPOP"/>
</dbReference>
<dbReference type="EMBL" id="JAMFTS010000002">
    <property type="protein sequence ID" value="KAJ4789676.1"/>
    <property type="molecule type" value="Genomic_DNA"/>
</dbReference>
<dbReference type="CDD" id="cd00121">
    <property type="entry name" value="MATH"/>
    <property type="match status" value="1"/>
</dbReference>
<evidence type="ECO:0000313" key="5">
    <source>
        <dbReference type="EMBL" id="KAJ4789676.1"/>
    </source>
</evidence>
<dbReference type="Gene3D" id="2.60.210.10">
    <property type="entry name" value="Apoptosis, Tumor Necrosis Factor Receptor Associated Protein 2, Chain A"/>
    <property type="match status" value="1"/>
</dbReference>
<dbReference type="InterPro" id="IPR002083">
    <property type="entry name" value="MATH/TRAF_dom"/>
</dbReference>
<sequence>MSISTIDSTDMPETASTLRVEKVMGSHLFKISGYSLQTYNRKGKHLESATFSVGGYDWSILYYPKGKTGTEDDDTSIFIYLKSEDKRVEAQCSFEFLNQDKKMLSKKETTSVYTFTSEEAAEKQVNGFPKFLKRSAFESVLTDDCLLIRCTVTVFKAFPVKVETVFPLIVPPPIDLQQLSHLLEEAYGADVTFEVNGQIFNAHKCILAMRSEVFRAQLFGPLKEKSGTIIKIEDMDAPVFKCLLHFIYFETIPEFEEINGSEKKHNLAQHLLVAADRYDLDRLKILCENILYDSIDRNNVVALLFLAERHNCVHLKTACLKLLGSPEILAEVVAKEQFQSFVQNSVLNIKPADEAVKLPIQRFKWLDQLINWRRERAQGSAIGRQFTKLVRPSGGPRRYSTQCFKVTT</sequence>
<dbReference type="PANTHER" id="PTHR26379">
    <property type="entry name" value="BTB/POZ AND MATH DOMAIN-CONTAINING PROTEIN 1"/>
    <property type="match status" value="1"/>
</dbReference>
<evidence type="ECO:0000259" key="4">
    <source>
        <dbReference type="PROSITE" id="PS50144"/>
    </source>
</evidence>
<feature type="domain" description="MATH" evidence="4">
    <location>
        <begin position="24"/>
        <end position="152"/>
    </location>
</feature>
<comment type="pathway">
    <text evidence="1">Protein modification; protein ubiquitination.</text>
</comment>
<keyword evidence="7" id="KW-1185">Reference proteome</keyword>
<dbReference type="InterPro" id="IPR008974">
    <property type="entry name" value="TRAF-like"/>
</dbReference>
<comment type="similarity">
    <text evidence="2">Belongs to the Tdpoz family.</text>
</comment>
<dbReference type="InterPro" id="IPR000210">
    <property type="entry name" value="BTB/POZ_dom"/>
</dbReference>
<dbReference type="EMBL" id="JAMFTS010000001">
    <property type="protein sequence ID" value="KAJ4809209.1"/>
    <property type="molecule type" value="Genomic_DNA"/>
</dbReference>
<dbReference type="InterPro" id="IPR011333">
    <property type="entry name" value="SKP1/BTB/POZ_sf"/>
</dbReference>
<dbReference type="Pfam" id="PF00651">
    <property type="entry name" value="BTB"/>
    <property type="match status" value="1"/>
</dbReference>
<name>A0AAV8GUF0_9POAL</name>
<protein>
    <submittedName>
        <fullName evidence="6">BTB-POZ and MATH domain 2</fullName>
    </submittedName>
</protein>
<dbReference type="Pfam" id="PF24570">
    <property type="entry name" value="BACK_BPM_SPOP"/>
    <property type="match status" value="1"/>
</dbReference>
<dbReference type="SMART" id="SM00225">
    <property type="entry name" value="BTB"/>
    <property type="match status" value="1"/>
</dbReference>
<dbReference type="Proteomes" id="UP001140206">
    <property type="component" value="Chromosome 1"/>
</dbReference>
<evidence type="ECO:0000256" key="1">
    <source>
        <dbReference type="ARBA" id="ARBA00004906"/>
    </source>
</evidence>
<dbReference type="PROSITE" id="PS50144">
    <property type="entry name" value="MATH"/>
    <property type="match status" value="1"/>
</dbReference>
<dbReference type="AlphaFoldDB" id="A0AAV8GUF0"/>
<dbReference type="PANTHER" id="PTHR26379:SF187">
    <property type="entry name" value="OS07G0655300 PROTEIN"/>
    <property type="match status" value="1"/>
</dbReference>
<proteinExistence type="inferred from homology"/>
<dbReference type="SUPFAM" id="SSF54695">
    <property type="entry name" value="POZ domain"/>
    <property type="match status" value="1"/>
</dbReference>
<evidence type="ECO:0000313" key="6">
    <source>
        <dbReference type="EMBL" id="KAJ4809209.1"/>
    </source>
</evidence>
<reference evidence="6" key="1">
    <citation type="submission" date="2022-08" db="EMBL/GenBank/DDBJ databases">
        <authorList>
            <person name="Marques A."/>
        </authorList>
    </citation>
    <scope>NUCLEOTIDE SEQUENCE</scope>
    <source>
        <strain evidence="6">RhyPub2mFocal</strain>
        <tissue evidence="6">Leaves</tissue>
    </source>
</reference>
<feature type="domain" description="BTB" evidence="3">
    <location>
        <begin position="189"/>
        <end position="256"/>
    </location>
</feature>
<dbReference type="Gene3D" id="3.30.710.10">
    <property type="entry name" value="Potassium Channel Kv1.1, Chain A"/>
    <property type="match status" value="1"/>
</dbReference>
<dbReference type="PROSITE" id="PS50097">
    <property type="entry name" value="BTB"/>
    <property type="match status" value="1"/>
</dbReference>
<dbReference type="Pfam" id="PF22486">
    <property type="entry name" value="MATH_2"/>
    <property type="match status" value="1"/>
</dbReference>
<dbReference type="CDD" id="cd18280">
    <property type="entry name" value="BTB_POZ_BPM_plant"/>
    <property type="match status" value="1"/>
</dbReference>